<dbReference type="EMBL" id="JH767202">
    <property type="protein sequence ID" value="EQC27849.1"/>
    <property type="molecule type" value="Genomic_DNA"/>
</dbReference>
<evidence type="ECO:0000313" key="2">
    <source>
        <dbReference type="EMBL" id="EQC27849.1"/>
    </source>
</evidence>
<organism evidence="2 3">
    <name type="scientific">Saprolegnia diclina (strain VS20)</name>
    <dbReference type="NCBI Taxonomy" id="1156394"/>
    <lineage>
        <taxon>Eukaryota</taxon>
        <taxon>Sar</taxon>
        <taxon>Stramenopiles</taxon>
        <taxon>Oomycota</taxon>
        <taxon>Saprolegniomycetes</taxon>
        <taxon>Saprolegniales</taxon>
        <taxon>Saprolegniaceae</taxon>
        <taxon>Saprolegnia</taxon>
    </lineage>
</organism>
<dbReference type="VEuPathDB" id="FungiDB:SDRG_14430"/>
<keyword evidence="3" id="KW-1185">Reference proteome</keyword>
<feature type="compositionally biased region" description="Basic and acidic residues" evidence="1">
    <location>
        <begin position="230"/>
        <end position="241"/>
    </location>
</feature>
<dbReference type="InParanoid" id="T0PQR5"/>
<dbReference type="OrthoDB" id="70698at2759"/>
<feature type="region of interest" description="Disordered" evidence="1">
    <location>
        <begin position="230"/>
        <end position="250"/>
    </location>
</feature>
<dbReference type="RefSeq" id="XP_008618779.1">
    <property type="nucleotide sequence ID" value="XM_008620557.1"/>
</dbReference>
<dbReference type="eggNOG" id="ENOG502SCGV">
    <property type="taxonomic scope" value="Eukaryota"/>
</dbReference>
<dbReference type="Proteomes" id="UP000030762">
    <property type="component" value="Unassembled WGS sequence"/>
</dbReference>
<gene>
    <name evidence="2" type="ORF">SDRG_14430</name>
</gene>
<name>T0PQR5_SAPDV</name>
<dbReference type="GeneID" id="19955157"/>
<proteinExistence type="predicted"/>
<sequence length="267" mass="29590">MVEGTGLESNLAAIGGGGCSTLDLMKRLEKPSVPLQVLSEMEHILHSDKLHRQLQRARRGDALIADITKLGDVEEARKKLRPVFVPDKPQVRTLRASRLLGPENNKKIITSLVRPLPSTRGPPSDATLAPMSFPPSASAPVLPTVQLTAAEKELAALKGTRIALEHDLLHVTKQLYHKYEKQVFPGAHSKGATYQSLSKRWAAPTLSDSDKYAAYMDGRYATRNDLEFYKKAPPPKDESNSFHRKHKQHTKYGDSLAFAKHSLRGTF</sequence>
<reference evidence="2 3" key="1">
    <citation type="submission" date="2012-04" db="EMBL/GenBank/DDBJ databases">
        <title>The Genome Sequence of Saprolegnia declina VS20.</title>
        <authorList>
            <consortium name="The Broad Institute Genome Sequencing Platform"/>
            <person name="Russ C."/>
            <person name="Nusbaum C."/>
            <person name="Tyler B."/>
            <person name="van West P."/>
            <person name="Dieguez-Uribeondo J."/>
            <person name="de Bruijn I."/>
            <person name="Tripathy S."/>
            <person name="Jiang R."/>
            <person name="Young S.K."/>
            <person name="Zeng Q."/>
            <person name="Gargeya S."/>
            <person name="Fitzgerald M."/>
            <person name="Haas B."/>
            <person name="Abouelleil A."/>
            <person name="Alvarado L."/>
            <person name="Arachchi H.M."/>
            <person name="Berlin A."/>
            <person name="Chapman S.B."/>
            <person name="Goldberg J."/>
            <person name="Griggs A."/>
            <person name="Gujja S."/>
            <person name="Hansen M."/>
            <person name="Howarth C."/>
            <person name="Imamovic A."/>
            <person name="Larimer J."/>
            <person name="McCowen C."/>
            <person name="Montmayeur A."/>
            <person name="Murphy C."/>
            <person name="Neiman D."/>
            <person name="Pearson M."/>
            <person name="Priest M."/>
            <person name="Roberts A."/>
            <person name="Saif S."/>
            <person name="Shea T."/>
            <person name="Sisk P."/>
            <person name="Sykes S."/>
            <person name="Wortman J."/>
            <person name="Nusbaum C."/>
            <person name="Birren B."/>
        </authorList>
    </citation>
    <scope>NUCLEOTIDE SEQUENCE [LARGE SCALE GENOMIC DNA]</scope>
    <source>
        <strain evidence="2 3">VS20</strain>
    </source>
</reference>
<protein>
    <submittedName>
        <fullName evidence="2">Uncharacterized protein</fullName>
    </submittedName>
</protein>
<evidence type="ECO:0000313" key="3">
    <source>
        <dbReference type="Proteomes" id="UP000030762"/>
    </source>
</evidence>
<dbReference type="AlphaFoldDB" id="T0PQR5"/>
<accession>T0PQR5</accession>
<evidence type="ECO:0000256" key="1">
    <source>
        <dbReference type="SAM" id="MobiDB-lite"/>
    </source>
</evidence>